<dbReference type="Proteomes" id="UP000193560">
    <property type="component" value="Unassembled WGS sequence"/>
</dbReference>
<dbReference type="AlphaFoldDB" id="A0A1X2ID92"/>
<evidence type="ECO:0000313" key="2">
    <source>
        <dbReference type="EMBL" id="ORZ14246.1"/>
    </source>
</evidence>
<proteinExistence type="predicted"/>
<keyword evidence="3" id="KW-1185">Reference proteome</keyword>
<feature type="non-terminal residue" evidence="2">
    <location>
        <position position="1"/>
    </location>
</feature>
<dbReference type="EMBL" id="MCGE01000015">
    <property type="protein sequence ID" value="ORZ14246.1"/>
    <property type="molecule type" value="Genomic_DNA"/>
</dbReference>
<dbReference type="OrthoDB" id="2205399at2759"/>
<reference evidence="2 3" key="1">
    <citation type="submission" date="2016-07" db="EMBL/GenBank/DDBJ databases">
        <title>Pervasive Adenine N6-methylation of Active Genes in Fungi.</title>
        <authorList>
            <consortium name="DOE Joint Genome Institute"/>
            <person name="Mondo S.J."/>
            <person name="Dannebaum R.O."/>
            <person name="Kuo R.C."/>
            <person name="Labutti K."/>
            <person name="Haridas S."/>
            <person name="Kuo A."/>
            <person name="Salamov A."/>
            <person name="Ahrendt S.R."/>
            <person name="Lipzen A."/>
            <person name="Sullivan W."/>
            <person name="Andreopoulos W.B."/>
            <person name="Clum A."/>
            <person name="Lindquist E."/>
            <person name="Daum C."/>
            <person name="Ramamoorthy G.K."/>
            <person name="Gryganskyi A."/>
            <person name="Culley D."/>
            <person name="Magnuson J.K."/>
            <person name="James T.Y."/>
            <person name="O'Malley M.A."/>
            <person name="Stajich J.E."/>
            <person name="Spatafora J.W."/>
            <person name="Visel A."/>
            <person name="Grigoriev I.V."/>
        </authorList>
    </citation>
    <scope>NUCLEOTIDE SEQUENCE [LARGE SCALE GENOMIC DNA]</scope>
    <source>
        <strain evidence="2 3">NRRL 1336</strain>
    </source>
</reference>
<evidence type="ECO:0000256" key="1">
    <source>
        <dbReference type="SAM" id="Phobius"/>
    </source>
</evidence>
<protein>
    <submittedName>
        <fullName evidence="2">Uncharacterized protein</fullName>
    </submittedName>
</protein>
<organism evidence="2 3">
    <name type="scientific">Absidia repens</name>
    <dbReference type="NCBI Taxonomy" id="90262"/>
    <lineage>
        <taxon>Eukaryota</taxon>
        <taxon>Fungi</taxon>
        <taxon>Fungi incertae sedis</taxon>
        <taxon>Mucoromycota</taxon>
        <taxon>Mucoromycotina</taxon>
        <taxon>Mucoromycetes</taxon>
        <taxon>Mucorales</taxon>
        <taxon>Cunninghamellaceae</taxon>
        <taxon>Absidia</taxon>
    </lineage>
</organism>
<keyword evidence="1" id="KW-1133">Transmembrane helix</keyword>
<evidence type="ECO:0000313" key="3">
    <source>
        <dbReference type="Proteomes" id="UP000193560"/>
    </source>
</evidence>
<gene>
    <name evidence="2" type="ORF">BCR42DRAFT_467087</name>
</gene>
<sequence>CRIYSWTSRLLCLGLGTWEPTKENRGKANKVMDSNVMDVVHYRGKDPLQAIGMGKAMIKKHPFTFKEYPRTPPSSPIQGADKINELDDIDNCSISSDEVSNSYSKTNILTLLQAMYFVDGDDDEVYYKAVYTTTDMYEDLKRRLPNLKQVVSMTKFGRWINEAFGPRTIQRICGETAPRRGRTLYKIKDSILSDMNEATNSLRMEMKNDSQNWINIGYVRKCSGKVSAITRQRLLQTMIIKLQNRCFCRYVFASPTCSSTSKILERDSNVDKDNTLILDNLSGCSGDAQKMIQFIARSTKPIRLCIITFAGLSNDSRDVEVFLRACKMIKAIVVEQGVDSKVLRRHTVVYFMGTKSNSSTSNQELDAYNDQYSSYSFYSTPSYYFILFTIPFFLLHIFIVFYSFYYSIPS</sequence>
<comment type="caution">
    <text evidence="2">The sequence shown here is derived from an EMBL/GenBank/DDBJ whole genome shotgun (WGS) entry which is preliminary data.</text>
</comment>
<keyword evidence="1" id="KW-0472">Membrane</keyword>
<feature type="transmembrane region" description="Helical" evidence="1">
    <location>
        <begin position="383"/>
        <end position="405"/>
    </location>
</feature>
<keyword evidence="1" id="KW-0812">Transmembrane</keyword>
<name>A0A1X2ID92_9FUNG</name>
<accession>A0A1X2ID92</accession>